<dbReference type="EMBL" id="JADCNM010000006">
    <property type="protein sequence ID" value="KAG0478353.1"/>
    <property type="molecule type" value="Genomic_DNA"/>
</dbReference>
<organism evidence="2 3">
    <name type="scientific">Vanilla planifolia</name>
    <name type="common">Vanilla</name>
    <dbReference type="NCBI Taxonomy" id="51239"/>
    <lineage>
        <taxon>Eukaryota</taxon>
        <taxon>Viridiplantae</taxon>
        <taxon>Streptophyta</taxon>
        <taxon>Embryophyta</taxon>
        <taxon>Tracheophyta</taxon>
        <taxon>Spermatophyta</taxon>
        <taxon>Magnoliopsida</taxon>
        <taxon>Liliopsida</taxon>
        <taxon>Asparagales</taxon>
        <taxon>Orchidaceae</taxon>
        <taxon>Vanilloideae</taxon>
        <taxon>Vanilleae</taxon>
        <taxon>Vanilla</taxon>
    </lineage>
</organism>
<dbReference type="Proteomes" id="UP000639772">
    <property type="component" value="Chromosome 6"/>
</dbReference>
<keyword evidence="1" id="KW-0732">Signal</keyword>
<accession>A0A835R1Q3</accession>
<sequence length="83" mass="8998">MASSSLGFFHGWLLLLLLLLLPSYLPKSAASRQSKAWPVVVVELQEALPKGEVVPSGASSCTHNTWIARQLKCPLKKLGGRTL</sequence>
<comment type="caution">
    <text evidence="2">The sequence shown here is derived from an EMBL/GenBank/DDBJ whole genome shotgun (WGS) entry which is preliminary data.</text>
</comment>
<protein>
    <submittedName>
        <fullName evidence="2">Uncharacterized protein</fullName>
    </submittedName>
</protein>
<feature type="signal peptide" evidence="1">
    <location>
        <begin position="1"/>
        <end position="30"/>
    </location>
</feature>
<name>A0A835R1Q3_VANPL</name>
<reference evidence="2 3" key="1">
    <citation type="journal article" date="2020" name="Nat. Food">
        <title>A phased Vanilla planifolia genome enables genetic improvement of flavour and production.</title>
        <authorList>
            <person name="Hasing T."/>
            <person name="Tang H."/>
            <person name="Brym M."/>
            <person name="Khazi F."/>
            <person name="Huang T."/>
            <person name="Chambers A.H."/>
        </authorList>
    </citation>
    <scope>NUCLEOTIDE SEQUENCE [LARGE SCALE GENOMIC DNA]</scope>
    <source>
        <tissue evidence="2">Leaf</tissue>
    </source>
</reference>
<feature type="chain" id="PRO_5032947842" evidence="1">
    <location>
        <begin position="31"/>
        <end position="83"/>
    </location>
</feature>
<evidence type="ECO:0000256" key="1">
    <source>
        <dbReference type="SAM" id="SignalP"/>
    </source>
</evidence>
<evidence type="ECO:0000313" key="3">
    <source>
        <dbReference type="Proteomes" id="UP000639772"/>
    </source>
</evidence>
<dbReference type="AlphaFoldDB" id="A0A835R1Q3"/>
<evidence type="ECO:0000313" key="2">
    <source>
        <dbReference type="EMBL" id="KAG0478353.1"/>
    </source>
</evidence>
<gene>
    <name evidence="2" type="ORF">HPP92_013072</name>
</gene>
<proteinExistence type="predicted"/>